<feature type="compositionally biased region" description="Pro residues" evidence="4">
    <location>
        <begin position="1"/>
        <end position="17"/>
    </location>
</feature>
<name>A0A5C6MKQ8_9TELE</name>
<comment type="similarity">
    <text evidence="1">Belongs to the shaker potassium channel beta subunit family.</text>
</comment>
<evidence type="ECO:0000256" key="1">
    <source>
        <dbReference type="ARBA" id="ARBA00006515"/>
    </source>
</evidence>
<dbReference type="GO" id="GO:1901379">
    <property type="term" value="P:regulation of potassium ion transmembrane transport"/>
    <property type="evidence" value="ECO:0007669"/>
    <property type="project" value="TreeGrafter"/>
</dbReference>
<sequence length="497" mass="54724">MPPPQPTPTLLPPPLPKPGGSAAAPPGGRDGTCRSSSISSGSGGKILSLLSMSESVHSGFSFLSEQAQEQEERQQRSSQLAEFQRLREVRAAAQLKNLEDFLRVNHVSLRDTTAFSTGMVYRNLGKSGLRVSCLGLGTWVTFGGQVTDQVAEDLLTLAYENGINLFDTAEVYSGGRSEVVLGKILKKKGWRRSSLVITTKLFWGGKAEMERGLSRKHIIEGLRASLQRLQLEYVDVVFANRPDPNTPIEAVVEKWSSRPGLNCAPCPPVLEETVRAMTHVINQGMAMYWGTSRWSSMEIMEAYSMARQFNQIPPICEQAEYHMFQREKVEVQLPELSHKIGIGAMTWSPLACGIISGKYTSGIPPCSRASLKVTLVHLTSGPSPEAERRLNVVLLSPQGYQWLKDKVLSEEGHRQQARLKELQALAGRLGCTLPQLAIAWCLRNDGVSAVLLGASRTEQLRENLRAVQVLPKLSLSVLSEVEHLLGNKPFGKKDFRS</sequence>
<keyword evidence="6" id="KW-0813">Transport</keyword>
<dbReference type="CDD" id="cd19141">
    <property type="entry name" value="Aldo_ket_red_shaker"/>
    <property type="match status" value="1"/>
</dbReference>
<evidence type="ECO:0000313" key="6">
    <source>
        <dbReference type="EMBL" id="TWW53977.1"/>
    </source>
</evidence>
<dbReference type="GO" id="GO:0016491">
    <property type="term" value="F:oxidoreductase activity"/>
    <property type="evidence" value="ECO:0007669"/>
    <property type="project" value="UniProtKB-KW"/>
</dbReference>
<dbReference type="GO" id="GO:0044224">
    <property type="term" value="C:juxtaparanode region of axon"/>
    <property type="evidence" value="ECO:0007669"/>
    <property type="project" value="TreeGrafter"/>
</dbReference>
<organism evidence="6 7">
    <name type="scientific">Takifugu flavidus</name>
    <name type="common">sansaifugu</name>
    <dbReference type="NCBI Taxonomy" id="433684"/>
    <lineage>
        <taxon>Eukaryota</taxon>
        <taxon>Metazoa</taxon>
        <taxon>Chordata</taxon>
        <taxon>Craniata</taxon>
        <taxon>Vertebrata</taxon>
        <taxon>Euteleostomi</taxon>
        <taxon>Actinopterygii</taxon>
        <taxon>Neopterygii</taxon>
        <taxon>Teleostei</taxon>
        <taxon>Neoteleostei</taxon>
        <taxon>Acanthomorphata</taxon>
        <taxon>Eupercaria</taxon>
        <taxon>Tetraodontiformes</taxon>
        <taxon>Tetradontoidea</taxon>
        <taxon>Tetraodontidae</taxon>
        <taxon>Takifugu</taxon>
    </lineage>
</organism>
<keyword evidence="6" id="KW-0407">Ion channel</keyword>
<keyword evidence="7" id="KW-1185">Reference proteome</keyword>
<dbReference type="GO" id="GO:0044325">
    <property type="term" value="F:transmembrane transporter binding"/>
    <property type="evidence" value="ECO:0007669"/>
    <property type="project" value="TreeGrafter"/>
</dbReference>
<keyword evidence="3" id="KW-0560">Oxidoreductase</keyword>
<reference evidence="6 7" key="1">
    <citation type="submission" date="2019-04" db="EMBL/GenBank/DDBJ databases">
        <title>Chromosome genome assembly for Takifugu flavidus.</title>
        <authorList>
            <person name="Xiao S."/>
        </authorList>
    </citation>
    <scope>NUCLEOTIDE SEQUENCE [LARGE SCALE GENOMIC DNA]</scope>
    <source>
        <strain evidence="6">HTHZ2018</strain>
        <tissue evidence="6">Muscle</tissue>
    </source>
</reference>
<keyword evidence="6" id="KW-0406">Ion transport</keyword>
<evidence type="ECO:0000313" key="7">
    <source>
        <dbReference type="Proteomes" id="UP000324091"/>
    </source>
</evidence>
<dbReference type="GO" id="GO:0015459">
    <property type="term" value="F:potassium channel regulator activity"/>
    <property type="evidence" value="ECO:0007669"/>
    <property type="project" value="TreeGrafter"/>
</dbReference>
<dbReference type="PANTHER" id="PTHR43150">
    <property type="entry name" value="HYPERKINETIC, ISOFORM M"/>
    <property type="match status" value="1"/>
</dbReference>
<proteinExistence type="inferred from homology"/>
<dbReference type="SUPFAM" id="SSF51430">
    <property type="entry name" value="NAD(P)-linked oxidoreductase"/>
    <property type="match status" value="1"/>
</dbReference>
<feature type="compositionally biased region" description="Low complexity" evidence="4">
    <location>
        <begin position="18"/>
        <end position="27"/>
    </location>
</feature>
<dbReference type="Proteomes" id="UP000324091">
    <property type="component" value="Unassembled WGS sequence"/>
</dbReference>
<keyword evidence="2" id="KW-0521">NADP</keyword>
<feature type="region of interest" description="Disordered" evidence="4">
    <location>
        <begin position="1"/>
        <end position="41"/>
    </location>
</feature>
<dbReference type="AlphaFoldDB" id="A0A5C6MKQ8"/>
<evidence type="ECO:0000256" key="3">
    <source>
        <dbReference type="ARBA" id="ARBA00023002"/>
    </source>
</evidence>
<dbReference type="Gene3D" id="3.20.20.100">
    <property type="entry name" value="NADP-dependent oxidoreductase domain"/>
    <property type="match status" value="1"/>
</dbReference>
<dbReference type="Pfam" id="PF00248">
    <property type="entry name" value="Aldo_ket_red"/>
    <property type="match status" value="1"/>
</dbReference>
<gene>
    <name evidence="6" type="ORF">D4764_0142560</name>
</gene>
<comment type="caution">
    <text evidence="6">The sequence shown here is derived from an EMBL/GenBank/DDBJ whole genome shotgun (WGS) entry which is preliminary data.</text>
</comment>
<protein>
    <submittedName>
        <fullName evidence="6">Voltage-gated potassium channel subunit beta-2</fullName>
    </submittedName>
</protein>
<accession>A0A5C6MKQ8</accession>
<dbReference type="InterPro" id="IPR023210">
    <property type="entry name" value="NADP_OxRdtase_dom"/>
</dbReference>
<evidence type="ECO:0000256" key="2">
    <source>
        <dbReference type="ARBA" id="ARBA00022857"/>
    </source>
</evidence>
<dbReference type="PANTHER" id="PTHR43150:SF1">
    <property type="entry name" value="VOLTAGE-GATED POTASSIUM CHANNEL SUBUNIT BETA-2"/>
    <property type="match status" value="1"/>
</dbReference>
<dbReference type="InterPro" id="IPR005399">
    <property type="entry name" value="K_chnl_volt-dep_bsu_KCNAB-rel"/>
</dbReference>
<evidence type="ECO:0000259" key="5">
    <source>
        <dbReference type="Pfam" id="PF00248"/>
    </source>
</evidence>
<feature type="domain" description="NADP-dependent oxidoreductase" evidence="5">
    <location>
        <begin position="134"/>
        <end position="480"/>
    </location>
</feature>
<evidence type="ECO:0000256" key="4">
    <source>
        <dbReference type="SAM" id="MobiDB-lite"/>
    </source>
</evidence>
<dbReference type="GO" id="GO:0008076">
    <property type="term" value="C:voltage-gated potassium channel complex"/>
    <property type="evidence" value="ECO:0007669"/>
    <property type="project" value="TreeGrafter"/>
</dbReference>
<dbReference type="GO" id="GO:0098900">
    <property type="term" value="P:regulation of action potential"/>
    <property type="evidence" value="ECO:0007669"/>
    <property type="project" value="TreeGrafter"/>
</dbReference>
<dbReference type="EMBL" id="RHFK02000465">
    <property type="protein sequence ID" value="TWW53977.1"/>
    <property type="molecule type" value="Genomic_DNA"/>
</dbReference>
<dbReference type="InterPro" id="IPR036812">
    <property type="entry name" value="NAD(P)_OxRdtase_dom_sf"/>
</dbReference>
<dbReference type="GO" id="GO:0034220">
    <property type="term" value="P:monoatomic ion transmembrane transport"/>
    <property type="evidence" value="ECO:0007669"/>
    <property type="project" value="UniProtKB-KW"/>
</dbReference>